<comment type="caution">
    <text evidence="1">The sequence shown here is derived from an EMBL/GenBank/DDBJ whole genome shotgun (WGS) entry which is preliminary data.</text>
</comment>
<accession>A0A7W2CXQ1</accession>
<proteinExistence type="predicted"/>
<keyword evidence="2" id="KW-1185">Reference proteome</keyword>
<dbReference type="RefSeq" id="WP_181863062.1">
    <property type="nucleotide sequence ID" value="NZ_JACEQY010000004.1"/>
</dbReference>
<name>A0A7W2CXQ1_9ACTN</name>
<dbReference type="InterPro" id="IPR033458">
    <property type="entry name" value="DUF5134"/>
</dbReference>
<gene>
    <name evidence="1" type="ORF">H1V43_06330</name>
</gene>
<dbReference type="EMBL" id="JACEQY010000004">
    <property type="protein sequence ID" value="MBA4861003.1"/>
    <property type="molecule type" value="Genomic_DNA"/>
</dbReference>
<evidence type="ECO:0000313" key="1">
    <source>
        <dbReference type="EMBL" id="MBA4861003.1"/>
    </source>
</evidence>
<sequence length="184" mass="19757">MSAADVVHWMLTALFAAAAVHAVRQGVLTRSSGWRGRVDRSLHTAMALSMAVMPWAWGHLLPEEPQTAFFAVGAVWFPASARGRSQASRLADLARRLPHAASMAAMAWMHLGHSMETKGGDLVTGVLTLYLLACALRSLTRDMLPALRGASGTVDVSTGAHAPYEHFWHGSMALGTAIMLVMHC</sequence>
<protein>
    <submittedName>
        <fullName evidence="1">DUF5134 domain-containing protein</fullName>
    </submittedName>
</protein>
<dbReference type="AlphaFoldDB" id="A0A7W2CXQ1"/>
<dbReference type="Proteomes" id="UP000586976">
    <property type="component" value="Unassembled WGS sequence"/>
</dbReference>
<reference evidence="1 2" key="1">
    <citation type="submission" date="2020-07" db="EMBL/GenBank/DDBJ databases">
        <title>Streptomyces isolated from Indian soil.</title>
        <authorList>
            <person name="Mandal S."/>
            <person name="Maiti P.K."/>
        </authorList>
    </citation>
    <scope>NUCLEOTIDE SEQUENCE [LARGE SCALE GENOMIC DNA]</scope>
    <source>
        <strain evidence="1 2">PSKA54</strain>
    </source>
</reference>
<evidence type="ECO:0000313" key="2">
    <source>
        <dbReference type="Proteomes" id="UP000586976"/>
    </source>
</evidence>
<organism evidence="1 2">
    <name type="scientific">Streptomyces himalayensis subsp. aureolus</name>
    <dbReference type="NCBI Taxonomy" id="2758039"/>
    <lineage>
        <taxon>Bacteria</taxon>
        <taxon>Bacillati</taxon>
        <taxon>Actinomycetota</taxon>
        <taxon>Actinomycetes</taxon>
        <taxon>Kitasatosporales</taxon>
        <taxon>Streptomycetaceae</taxon>
        <taxon>Streptomyces</taxon>
        <taxon>Streptomyces himalayensis</taxon>
    </lineage>
</organism>
<dbReference type="Pfam" id="PF17197">
    <property type="entry name" value="DUF5134"/>
    <property type="match status" value="1"/>
</dbReference>